<keyword evidence="3" id="KW-1185">Reference proteome</keyword>
<name>A0A096CGP9_FLAPL</name>
<dbReference type="EMBL" id="ADLO01000097">
    <property type="protein sequence ID" value="KGF54052.1"/>
    <property type="molecule type" value="Genomic_DNA"/>
</dbReference>
<dbReference type="eggNOG" id="COG3875">
    <property type="taxonomic scope" value="Bacteria"/>
</dbReference>
<feature type="non-terminal residue" evidence="2">
    <location>
        <position position="164"/>
    </location>
</feature>
<gene>
    <name evidence="2" type="ORF">HMPREF9460_03202</name>
</gene>
<dbReference type="Pfam" id="PF09861">
    <property type="entry name" value="Lar_N"/>
    <property type="match status" value="1"/>
</dbReference>
<dbReference type="AlphaFoldDB" id="A0A096CGP9"/>
<feature type="domain" description="LarA-like N-terminal" evidence="1">
    <location>
        <begin position="45"/>
        <end position="118"/>
    </location>
</feature>
<evidence type="ECO:0000313" key="3">
    <source>
        <dbReference type="Proteomes" id="UP000029585"/>
    </source>
</evidence>
<protein>
    <recommendedName>
        <fullName evidence="1">LarA-like N-terminal domain-containing protein</fullName>
    </recommendedName>
</protein>
<sequence length="164" mass="17714">MKLEFEYGQGLLGAELPDSTDIFIPGETVADPPCLPQDWDSLYAATLASIRNPIGMPPLKELAGPGKSVVIVIPDIVKGGNQPTSHRKVAIRACLDELYAAGVEQKDVLLLFSNGLHPRPPWPRCRPSWAPSCSASSTPPARSPATTARTMTTWWTWATPPRGT</sequence>
<organism evidence="2 3">
    <name type="scientific">Flavonifractor plautii 1_3_50AFAA</name>
    <dbReference type="NCBI Taxonomy" id="742738"/>
    <lineage>
        <taxon>Bacteria</taxon>
        <taxon>Bacillati</taxon>
        <taxon>Bacillota</taxon>
        <taxon>Clostridia</taxon>
        <taxon>Eubacteriales</taxon>
        <taxon>Oscillospiraceae</taxon>
        <taxon>Flavonifractor</taxon>
    </lineage>
</organism>
<proteinExistence type="predicted"/>
<evidence type="ECO:0000259" key="1">
    <source>
        <dbReference type="Pfam" id="PF09861"/>
    </source>
</evidence>
<comment type="caution">
    <text evidence="2">The sequence shown here is derived from an EMBL/GenBank/DDBJ whole genome shotgun (WGS) entry which is preliminary data.</text>
</comment>
<dbReference type="GO" id="GO:0050043">
    <property type="term" value="F:lactate racemase activity"/>
    <property type="evidence" value="ECO:0007669"/>
    <property type="project" value="InterPro"/>
</dbReference>
<dbReference type="HOGENOM" id="CLU_1622431_0_0_9"/>
<accession>A0A096CGP9</accession>
<reference evidence="2 3" key="1">
    <citation type="submission" date="2011-08" db="EMBL/GenBank/DDBJ databases">
        <title>The Genome Sequence of Clostridium orbiscindens 1_3_50AFAA.</title>
        <authorList>
            <consortium name="The Broad Institute Genome Sequencing Platform"/>
            <person name="Earl A."/>
            <person name="Ward D."/>
            <person name="Feldgarden M."/>
            <person name="Gevers D."/>
            <person name="Daigneault M."/>
            <person name="Strauss J."/>
            <person name="Allen-Vercoe E."/>
            <person name="Young S.K."/>
            <person name="Zeng Q."/>
            <person name="Gargeya S."/>
            <person name="Fitzgerald M."/>
            <person name="Haas B."/>
            <person name="Abouelleil A."/>
            <person name="Alvarado L."/>
            <person name="Arachchi H.M."/>
            <person name="Berlin A."/>
            <person name="Brown A."/>
            <person name="Chapman S.B."/>
            <person name="Chen Z."/>
            <person name="Dunbar C."/>
            <person name="Freedman E."/>
            <person name="Gearin G."/>
            <person name="Gellesch M."/>
            <person name="Goldberg J."/>
            <person name="Griggs A."/>
            <person name="Gujja S."/>
            <person name="Heiman D."/>
            <person name="Howarth C."/>
            <person name="Larson L."/>
            <person name="Lui A."/>
            <person name="MacDonald P.J.P."/>
            <person name="Montmayeur A."/>
            <person name="Murphy C."/>
            <person name="Neiman D."/>
            <person name="Pearson M."/>
            <person name="Priest M."/>
            <person name="Roberts A."/>
            <person name="Saif S."/>
            <person name="Shea T."/>
            <person name="Shenoy N."/>
            <person name="Sisk P."/>
            <person name="Stolte C."/>
            <person name="Sykes S."/>
            <person name="Wortman J."/>
            <person name="Nusbaum C."/>
            <person name="Birren B."/>
        </authorList>
    </citation>
    <scope>NUCLEOTIDE SEQUENCE [LARGE SCALE GENOMIC DNA]</scope>
    <source>
        <strain evidence="2 3">1_3_50AFAA</strain>
    </source>
</reference>
<dbReference type="RefSeq" id="WP_044942546.1">
    <property type="nucleotide sequence ID" value="NZ_KN174165.1"/>
</dbReference>
<evidence type="ECO:0000313" key="2">
    <source>
        <dbReference type="EMBL" id="KGF54052.1"/>
    </source>
</evidence>
<dbReference type="Gene3D" id="3.40.50.11440">
    <property type="match status" value="1"/>
</dbReference>
<dbReference type="Proteomes" id="UP000029585">
    <property type="component" value="Unassembled WGS sequence"/>
</dbReference>
<dbReference type="InterPro" id="IPR018657">
    <property type="entry name" value="LarA-like_N"/>
</dbReference>